<sequence length="536" mass="59321">MVSNLIIMSGCTAVFSSSLLDDEPITLGVVAQKEDPNSLDQFLHFTEDGICRADGDWSMDYWDPYGLDEGLPGRVETGVLTSTQPEALPPICASHDVTDVLRPAPSILSPASLYGDGYAPTSVWTDLETLDRLISVWLATAFVSCRAKRLRTEEFKTGNRGMVLPLATSPPHHTAGAPPRSLGDGARAPAVVRETGIEVFPQPGKQFKAGPSSAPQPGFSGSVNQVGGALSNSVPLSIVKERIEQLRRFFYTGKEITIHLGAPASDCDAISWLEEQITNLLHRLQDHGVSADNHVGLLLNNTDSTLNPVYVSFRRADQLDDRAVLDNDYLDLYFLDDKQNHFDVITSLTAAFKCGYFCRECRVPFSNKNAHKCESACKKCYAKAVCKDCGRWFTNQTCFDNHKRPGFCRGHRSVCEVKKEKAKVDPFREACTVAGAAMLIYHLSHLKEVLSLTVANGVQTNKRTSLYNGSAGRPISTVFLFFMRFWGCYWHGCSLCYPDRTTPIKNSPHENMETRYEATMACLKRFKNAGYTVVEM</sequence>
<reference evidence="1" key="1">
    <citation type="submission" date="2020-11" db="EMBL/GenBank/DDBJ databases">
        <authorList>
            <person name="Tran Van P."/>
        </authorList>
    </citation>
    <scope>NUCLEOTIDE SEQUENCE</scope>
</reference>
<name>A0A7R9D566_TIMCR</name>
<accession>A0A7R9D566</accession>
<organism evidence="1">
    <name type="scientific">Timema cristinae</name>
    <name type="common">Walking stick</name>
    <dbReference type="NCBI Taxonomy" id="61476"/>
    <lineage>
        <taxon>Eukaryota</taxon>
        <taxon>Metazoa</taxon>
        <taxon>Ecdysozoa</taxon>
        <taxon>Arthropoda</taxon>
        <taxon>Hexapoda</taxon>
        <taxon>Insecta</taxon>
        <taxon>Pterygota</taxon>
        <taxon>Neoptera</taxon>
        <taxon>Polyneoptera</taxon>
        <taxon>Phasmatodea</taxon>
        <taxon>Timematodea</taxon>
        <taxon>Timematoidea</taxon>
        <taxon>Timematidae</taxon>
        <taxon>Timema</taxon>
    </lineage>
</organism>
<protein>
    <submittedName>
        <fullName evidence="1">Uncharacterized protein</fullName>
    </submittedName>
</protein>
<gene>
    <name evidence="1" type="ORF">TCEB3V08_LOCUS9374</name>
</gene>
<dbReference type="AlphaFoldDB" id="A0A7R9D566"/>
<proteinExistence type="predicted"/>
<evidence type="ECO:0000313" key="1">
    <source>
        <dbReference type="EMBL" id="CAD7408123.1"/>
    </source>
</evidence>
<dbReference type="EMBL" id="OC320461">
    <property type="protein sequence ID" value="CAD7408123.1"/>
    <property type="molecule type" value="Genomic_DNA"/>
</dbReference>